<dbReference type="EMBL" id="JAFHLR010000010">
    <property type="protein sequence ID" value="KAG5485643.1"/>
    <property type="molecule type" value="Genomic_DNA"/>
</dbReference>
<feature type="region of interest" description="Disordered" evidence="1">
    <location>
        <begin position="967"/>
        <end position="1078"/>
    </location>
</feature>
<dbReference type="RefSeq" id="XP_067065227.1">
    <property type="nucleotide sequence ID" value="XM_067208516.1"/>
</dbReference>
<protein>
    <submittedName>
        <fullName evidence="3">Uncharacterized protein</fullName>
    </submittedName>
</protein>
<feature type="chain" id="PRO_5032816151" evidence="2">
    <location>
        <begin position="24"/>
        <end position="1078"/>
    </location>
</feature>
<proteinExistence type="predicted"/>
<evidence type="ECO:0000313" key="3">
    <source>
        <dbReference type="EMBL" id="KAG5485643.1"/>
    </source>
</evidence>
<dbReference type="Proteomes" id="UP000674143">
    <property type="component" value="Unassembled WGS sequence"/>
</dbReference>
<dbReference type="KEGG" id="loi:92362450"/>
<feature type="region of interest" description="Disordered" evidence="1">
    <location>
        <begin position="534"/>
        <end position="553"/>
    </location>
</feature>
<keyword evidence="4" id="KW-1185">Reference proteome</keyword>
<feature type="region of interest" description="Disordered" evidence="1">
    <location>
        <begin position="661"/>
        <end position="684"/>
    </location>
</feature>
<reference evidence="4" key="1">
    <citation type="journal article" date="2021" name="Microbiol. Resour. Announc.">
        <title>LGAAP: Leishmaniinae Genome Assembly and Annotation Pipeline.</title>
        <authorList>
            <person name="Almutairi H."/>
            <person name="Urbaniak M.D."/>
            <person name="Bates M.D."/>
            <person name="Jariyapan N."/>
            <person name="Kwakye-Nuako G."/>
            <person name="Thomaz-Soccol V."/>
            <person name="Al-Salem W.S."/>
            <person name="Dillon R.J."/>
            <person name="Bates P.A."/>
            <person name="Gatherer D."/>
        </authorList>
    </citation>
    <scope>NUCLEOTIDE SEQUENCE [LARGE SCALE GENOMIC DNA]</scope>
</reference>
<dbReference type="AlphaFoldDB" id="A0A836HQF3"/>
<keyword evidence="2" id="KW-0732">Signal</keyword>
<feature type="region of interest" description="Disordered" evidence="1">
    <location>
        <begin position="764"/>
        <end position="869"/>
    </location>
</feature>
<feature type="compositionally biased region" description="Pro residues" evidence="1">
    <location>
        <begin position="1017"/>
        <end position="1026"/>
    </location>
</feature>
<evidence type="ECO:0000256" key="1">
    <source>
        <dbReference type="SAM" id="MobiDB-lite"/>
    </source>
</evidence>
<feature type="signal peptide" evidence="2">
    <location>
        <begin position="1"/>
        <end position="23"/>
    </location>
</feature>
<organism evidence="3 4">
    <name type="scientific">Leishmania orientalis</name>
    <dbReference type="NCBI Taxonomy" id="2249476"/>
    <lineage>
        <taxon>Eukaryota</taxon>
        <taxon>Discoba</taxon>
        <taxon>Euglenozoa</taxon>
        <taxon>Kinetoplastea</taxon>
        <taxon>Metakinetoplastina</taxon>
        <taxon>Trypanosomatida</taxon>
        <taxon>Trypanosomatidae</taxon>
        <taxon>Leishmaniinae</taxon>
        <taxon>Leishmania</taxon>
    </lineage>
</organism>
<dbReference type="GeneID" id="92362450"/>
<sequence>MLPPPRPCHVALGIFLLVGGCACTVVQGKLRPPYTKPVIQTSRDNAVDPESGARVSVLPVSFSTTVADPFLTPATLLEGTRSTGKAIGPEHIFTNAALRLVFDVPNPGLDFAINLTSAHYPLIQDPNGTLWRSVLPSRIGVLKQNTKYTYDVGNLSVGSYQSQSESLEVVAGSPATDAECYTSKACCAVNSSYYRKYELVDSPVPPYVCTGAPIPYLLRHFTFTVDSTVKFRGAAETASCEMKANQWTGESALCVTNSSAVLEGVTARPPYSSPSRGYALCRQGDSLTSAESKSLPIPVVVSSFCTGNQCIGYTPANYRRDRSTCINYPLGFYTSADGNNTSQFSSFEADAAALWPHYFKGCKWIDDITMSSPTAIQDISFQCDVPKSTGWSLSYENFSAHLTDTIAPLFPIGRPTRVSGQYVSPTDKETILVEVEYVSFSSFKAGRWTLRICATMRCIAATFPVAGDTGHYPSVMRVNVSASKLGLSTSPHEPVVIIDVHSAITPNTSPFRTLLAPSVVYVDKAATPSSQDTVNMTLARDPPERVPSPYAASASGKTTSRVLCQGDYRFSTATNNCQPLTDRDCATKYRGRRSKFDPAAKACAYPVLRLSDPLVFKPLAEPGPPRVYSPEELREMLKTVKLPQFLRTMEASYEEYERQMAQREGRSVRPPPRRAAPAEETGVTAAAAAAEAGRAYDDDSQMPGGRGMTIVCIATTCFLWTAALLRDVLSKWFAVGPWHDQRPCVFVEGAAHCWHWLRKASVETHGGQRPRQRGHTSGTAATPTTARASVSRSTTPAKRGGGRATPAPSRRNENAATFTAATPSPSLSTAKPPRVVPGEPVTSAAFKAKGPTATPQHEGQEKGQRRRRARAYHGRGAEQEHWQGVPAGVRRPASPWADARPFVSAAQQSVNDVFSFPEAPHAPFGSESDFAAPGGMPFMGSDYMSHGVGFSDEGAGVGYVPGAFARPRSASPRQWHSRSPSPYPASFPPSPRRHTFEDACPPAPSPRYAPYDAPLPEFSPNPPQPPYAGFDAFPPVSSVRQSSRVEVLSSDTDEAYGDNSAARGPSGASRVRRLDSID</sequence>
<feature type="compositionally biased region" description="Low complexity" evidence="1">
    <location>
        <begin position="815"/>
        <end position="833"/>
    </location>
</feature>
<evidence type="ECO:0000256" key="2">
    <source>
        <dbReference type="SAM" id="SignalP"/>
    </source>
</evidence>
<feature type="compositionally biased region" description="Low complexity" evidence="1">
    <location>
        <begin position="776"/>
        <end position="797"/>
    </location>
</feature>
<gene>
    <name evidence="3" type="ORF">LSCM4_06600</name>
</gene>
<evidence type="ECO:0000313" key="4">
    <source>
        <dbReference type="Proteomes" id="UP000674143"/>
    </source>
</evidence>
<name>A0A836HQF3_9TRYP</name>
<comment type="caution">
    <text evidence="3">The sequence shown here is derived from an EMBL/GenBank/DDBJ whole genome shotgun (WGS) entry which is preliminary data.</text>
</comment>
<dbReference type="PROSITE" id="PS51257">
    <property type="entry name" value="PROKAR_LIPOPROTEIN"/>
    <property type="match status" value="1"/>
</dbReference>
<feature type="compositionally biased region" description="Pro residues" evidence="1">
    <location>
        <begin position="981"/>
        <end position="990"/>
    </location>
</feature>
<accession>A0A836HQF3</accession>
<reference evidence="4" key="2">
    <citation type="journal article" date="2021" name="Sci. Data">
        <title>Chromosome-scale genome sequencing, assembly and annotation of six genomes from subfamily Leishmaniinae.</title>
        <authorList>
            <person name="Almutairi H."/>
            <person name="Urbaniak M.D."/>
            <person name="Bates M.D."/>
            <person name="Jariyapan N."/>
            <person name="Kwakye-Nuako G."/>
            <person name="Thomaz Soccol V."/>
            <person name="Al-Salem W.S."/>
            <person name="Dillon R.J."/>
            <person name="Bates P.A."/>
            <person name="Gatherer D."/>
        </authorList>
    </citation>
    <scope>NUCLEOTIDE SEQUENCE [LARGE SCALE GENOMIC DNA]</scope>
</reference>
<feature type="compositionally biased region" description="Low complexity" evidence="1">
    <location>
        <begin position="1036"/>
        <end position="1050"/>
    </location>
</feature>